<dbReference type="RefSeq" id="WP_345723174.1">
    <property type="nucleotide sequence ID" value="NZ_BAABRU010000012.1"/>
</dbReference>
<protein>
    <recommendedName>
        <fullName evidence="4">VCBS repeat-containing protein</fullName>
    </recommendedName>
</protein>
<name>A0ABP9X2D8_9CHLR</name>
<gene>
    <name evidence="2" type="ORF">Hgul01_03377</name>
</gene>
<organism evidence="2 3">
    <name type="scientific">Herpetosiphon gulosus</name>
    <dbReference type="NCBI Taxonomy" id="1973496"/>
    <lineage>
        <taxon>Bacteria</taxon>
        <taxon>Bacillati</taxon>
        <taxon>Chloroflexota</taxon>
        <taxon>Chloroflexia</taxon>
        <taxon>Herpetosiphonales</taxon>
        <taxon>Herpetosiphonaceae</taxon>
        <taxon>Herpetosiphon</taxon>
    </lineage>
</organism>
<keyword evidence="1" id="KW-0812">Transmembrane</keyword>
<comment type="caution">
    <text evidence="2">The sequence shown here is derived from an EMBL/GenBank/DDBJ whole genome shotgun (WGS) entry which is preliminary data.</text>
</comment>
<keyword evidence="1" id="KW-1133">Transmembrane helix</keyword>
<dbReference type="Proteomes" id="UP001428290">
    <property type="component" value="Unassembled WGS sequence"/>
</dbReference>
<evidence type="ECO:0008006" key="4">
    <source>
        <dbReference type="Google" id="ProtNLM"/>
    </source>
</evidence>
<reference evidence="2 3" key="1">
    <citation type="submission" date="2024-02" db="EMBL/GenBank/DDBJ databases">
        <title>Herpetosiphon gulosus NBRC 112829.</title>
        <authorList>
            <person name="Ichikawa N."/>
            <person name="Katano-Makiyama Y."/>
            <person name="Hidaka K."/>
        </authorList>
    </citation>
    <scope>NUCLEOTIDE SEQUENCE [LARGE SCALE GENOMIC DNA]</scope>
    <source>
        <strain evidence="2 3">NBRC 112829</strain>
    </source>
</reference>
<keyword evidence="3" id="KW-1185">Reference proteome</keyword>
<feature type="transmembrane region" description="Helical" evidence="1">
    <location>
        <begin position="45"/>
        <end position="69"/>
    </location>
</feature>
<evidence type="ECO:0000256" key="1">
    <source>
        <dbReference type="SAM" id="Phobius"/>
    </source>
</evidence>
<proteinExistence type="predicted"/>
<sequence length="190" mass="21366">MAITSRDLRSAEVVRRTRPTTVITLPQTRQRYASRSVGFGVHNKFAYAICIILALFLANAMFSPIVSWFKVKYDDVKYGRPRTMQTTAFVGHDEANGLPSHFVAMNMERRIVIVEMPGGDPAKARTIVGPYLFGAGEDLTPVTLRFADVNADQRLDMLVSVKQEEMVYINDASSNQFRMITSEELAKLQN</sequence>
<evidence type="ECO:0000313" key="3">
    <source>
        <dbReference type="Proteomes" id="UP001428290"/>
    </source>
</evidence>
<evidence type="ECO:0000313" key="2">
    <source>
        <dbReference type="EMBL" id="GAA5529565.1"/>
    </source>
</evidence>
<accession>A0ABP9X2D8</accession>
<dbReference type="EMBL" id="BAABRU010000012">
    <property type="protein sequence ID" value="GAA5529565.1"/>
    <property type="molecule type" value="Genomic_DNA"/>
</dbReference>
<keyword evidence="1" id="KW-0472">Membrane</keyword>